<name>A0ABP8H019_9SPHI</name>
<evidence type="ECO:0000313" key="2">
    <source>
        <dbReference type="EMBL" id="GAA4332026.1"/>
    </source>
</evidence>
<keyword evidence="3" id="KW-1185">Reference proteome</keyword>
<keyword evidence="1" id="KW-0472">Membrane</keyword>
<proteinExistence type="predicted"/>
<accession>A0ABP8H019</accession>
<dbReference type="RefSeq" id="WP_345212756.1">
    <property type="nucleotide sequence ID" value="NZ_BAABFT010000012.1"/>
</dbReference>
<organism evidence="2 3">
    <name type="scientific">Mucilaginibacter gynuensis</name>
    <dbReference type="NCBI Taxonomy" id="1302236"/>
    <lineage>
        <taxon>Bacteria</taxon>
        <taxon>Pseudomonadati</taxon>
        <taxon>Bacteroidota</taxon>
        <taxon>Sphingobacteriia</taxon>
        <taxon>Sphingobacteriales</taxon>
        <taxon>Sphingobacteriaceae</taxon>
        <taxon>Mucilaginibacter</taxon>
    </lineage>
</organism>
<dbReference type="EMBL" id="BAABFT010000012">
    <property type="protein sequence ID" value="GAA4332026.1"/>
    <property type="molecule type" value="Genomic_DNA"/>
</dbReference>
<comment type="caution">
    <text evidence="2">The sequence shown here is derived from an EMBL/GenBank/DDBJ whole genome shotgun (WGS) entry which is preliminary data.</text>
</comment>
<sequence length="194" mass="22137">MNDYISSGLLFFIVFIIVGIAGGILYLIYVPIRNWLLRSGKLTASKSLLINRIYVLIILLISGYETYTAIFPDDSFYKDEFEINTGIQLPDSVSLTDKNSSYLDIYGDYCATAIIKLDASDYAKIKNQITNKPDFDIDKASQKAGVYSGFYDITKKIKDKDNDIGVVLFNKEKQWFKVAFLKDNRTIIFEKCSY</sequence>
<protein>
    <submittedName>
        <fullName evidence="2">Uncharacterized protein</fullName>
    </submittedName>
</protein>
<feature type="transmembrane region" description="Helical" evidence="1">
    <location>
        <begin position="6"/>
        <end position="29"/>
    </location>
</feature>
<reference evidence="3" key="1">
    <citation type="journal article" date="2019" name="Int. J. Syst. Evol. Microbiol.">
        <title>The Global Catalogue of Microorganisms (GCM) 10K type strain sequencing project: providing services to taxonomists for standard genome sequencing and annotation.</title>
        <authorList>
            <consortium name="The Broad Institute Genomics Platform"/>
            <consortium name="The Broad Institute Genome Sequencing Center for Infectious Disease"/>
            <person name="Wu L."/>
            <person name="Ma J."/>
        </authorList>
    </citation>
    <scope>NUCLEOTIDE SEQUENCE [LARGE SCALE GENOMIC DNA]</scope>
    <source>
        <strain evidence="3">JCM 17705</strain>
    </source>
</reference>
<keyword evidence="1" id="KW-0812">Transmembrane</keyword>
<dbReference type="Proteomes" id="UP001500582">
    <property type="component" value="Unassembled WGS sequence"/>
</dbReference>
<keyword evidence="1" id="KW-1133">Transmembrane helix</keyword>
<feature type="transmembrane region" description="Helical" evidence="1">
    <location>
        <begin position="49"/>
        <end position="67"/>
    </location>
</feature>
<evidence type="ECO:0000256" key="1">
    <source>
        <dbReference type="SAM" id="Phobius"/>
    </source>
</evidence>
<gene>
    <name evidence="2" type="ORF">GCM10023149_38070</name>
</gene>
<evidence type="ECO:0000313" key="3">
    <source>
        <dbReference type="Proteomes" id="UP001500582"/>
    </source>
</evidence>